<gene>
    <name evidence="1" type="ORF">BDV33DRAFT_172925</name>
</gene>
<dbReference type="Proteomes" id="UP000326799">
    <property type="component" value="Unassembled WGS sequence"/>
</dbReference>
<accession>A0A5N6ERT7</accession>
<proteinExistence type="predicted"/>
<dbReference type="AlphaFoldDB" id="A0A5N6ERT7"/>
<evidence type="ECO:0000313" key="2">
    <source>
        <dbReference type="Proteomes" id="UP000326799"/>
    </source>
</evidence>
<sequence length="58" mass="6662">MACIAQFEADTRQGWSIQTFSLTSVLSMDQMQCDEVGRQLLTSSIRLIQVYRLVSMHH</sequence>
<dbReference type="EMBL" id="ML733433">
    <property type="protein sequence ID" value="KAB8219969.1"/>
    <property type="molecule type" value="Genomic_DNA"/>
</dbReference>
<reference evidence="1 2" key="1">
    <citation type="submission" date="2019-04" db="EMBL/GenBank/DDBJ databases">
        <title>Fungal friends and foes A comparative genomics study of 23 Aspergillus species from section Flavi.</title>
        <authorList>
            <consortium name="DOE Joint Genome Institute"/>
            <person name="Kjaerbolling I."/>
            <person name="Vesth T.C."/>
            <person name="Frisvad J.C."/>
            <person name="Nybo J.L."/>
            <person name="Theobald S."/>
            <person name="Kildgaard S."/>
            <person name="Petersen T.I."/>
            <person name="Kuo A."/>
            <person name="Sato A."/>
            <person name="Lyhne E.K."/>
            <person name="Kogle M.E."/>
            <person name="Wiebenga A."/>
            <person name="Kun R.S."/>
            <person name="Lubbers R.J."/>
            <person name="Makela M.R."/>
            <person name="Barry K."/>
            <person name="Chovatia M."/>
            <person name="Clum A."/>
            <person name="Daum C."/>
            <person name="Haridas S."/>
            <person name="He G."/>
            <person name="LaButti K."/>
            <person name="Lipzen A."/>
            <person name="Mondo S."/>
            <person name="Pangilinan J."/>
            <person name="Riley R."/>
            <person name="Salamov A."/>
            <person name="Simmons B.A."/>
            <person name="Magnuson J.K."/>
            <person name="Henrissat B."/>
            <person name="Mortensen U.H."/>
            <person name="Larsen T.O."/>
            <person name="De vries R.P."/>
            <person name="Grigoriev I.V."/>
            <person name="Machida M."/>
            <person name="Baker S.E."/>
            <person name="Andersen M.R."/>
        </authorList>
    </citation>
    <scope>NUCLEOTIDE SEQUENCE [LARGE SCALE GENOMIC DNA]</scope>
    <source>
        <strain evidence="1 2">CBS 126849</strain>
    </source>
</reference>
<protein>
    <submittedName>
        <fullName evidence="1">Uncharacterized protein</fullName>
    </submittedName>
</protein>
<organism evidence="1 2">
    <name type="scientific">Aspergillus novoparasiticus</name>
    <dbReference type="NCBI Taxonomy" id="986946"/>
    <lineage>
        <taxon>Eukaryota</taxon>
        <taxon>Fungi</taxon>
        <taxon>Dikarya</taxon>
        <taxon>Ascomycota</taxon>
        <taxon>Pezizomycotina</taxon>
        <taxon>Eurotiomycetes</taxon>
        <taxon>Eurotiomycetidae</taxon>
        <taxon>Eurotiales</taxon>
        <taxon>Aspergillaceae</taxon>
        <taxon>Aspergillus</taxon>
        <taxon>Aspergillus subgen. Circumdati</taxon>
    </lineage>
</organism>
<evidence type="ECO:0000313" key="1">
    <source>
        <dbReference type="EMBL" id="KAB8219969.1"/>
    </source>
</evidence>
<keyword evidence="2" id="KW-1185">Reference proteome</keyword>
<name>A0A5N6ERT7_9EURO</name>